<gene>
    <name evidence="1" type="ORF">DPMN_092455</name>
</gene>
<evidence type="ECO:0000313" key="1">
    <source>
        <dbReference type="EMBL" id="KAH3850050.1"/>
    </source>
</evidence>
<comment type="caution">
    <text evidence="1">The sequence shown here is derived from an EMBL/GenBank/DDBJ whole genome shotgun (WGS) entry which is preliminary data.</text>
</comment>
<protein>
    <submittedName>
        <fullName evidence="1">Uncharacterized protein</fullName>
    </submittedName>
</protein>
<proteinExistence type="predicted"/>
<organism evidence="1 2">
    <name type="scientific">Dreissena polymorpha</name>
    <name type="common">Zebra mussel</name>
    <name type="synonym">Mytilus polymorpha</name>
    <dbReference type="NCBI Taxonomy" id="45954"/>
    <lineage>
        <taxon>Eukaryota</taxon>
        <taxon>Metazoa</taxon>
        <taxon>Spiralia</taxon>
        <taxon>Lophotrochozoa</taxon>
        <taxon>Mollusca</taxon>
        <taxon>Bivalvia</taxon>
        <taxon>Autobranchia</taxon>
        <taxon>Heteroconchia</taxon>
        <taxon>Euheterodonta</taxon>
        <taxon>Imparidentia</taxon>
        <taxon>Neoheterodontei</taxon>
        <taxon>Myida</taxon>
        <taxon>Dreissenoidea</taxon>
        <taxon>Dreissenidae</taxon>
        <taxon>Dreissena</taxon>
    </lineage>
</organism>
<sequence length="55" mass="5893">MGVTGPNTGQFSVPSATLSPEAMALETPHITFGIVAIGPNKSAKFRQLWVTYSER</sequence>
<dbReference type="Proteomes" id="UP000828390">
    <property type="component" value="Unassembled WGS sequence"/>
</dbReference>
<accession>A0A9D4R1P6</accession>
<dbReference type="EMBL" id="JAIWYP010000003">
    <property type="protein sequence ID" value="KAH3850050.1"/>
    <property type="molecule type" value="Genomic_DNA"/>
</dbReference>
<reference evidence="1" key="2">
    <citation type="submission" date="2020-11" db="EMBL/GenBank/DDBJ databases">
        <authorList>
            <person name="McCartney M.A."/>
            <person name="Auch B."/>
            <person name="Kono T."/>
            <person name="Mallez S."/>
            <person name="Becker A."/>
            <person name="Gohl D.M."/>
            <person name="Silverstein K.A.T."/>
            <person name="Koren S."/>
            <person name="Bechman K.B."/>
            <person name="Herman A."/>
            <person name="Abrahante J.E."/>
            <person name="Garbe J."/>
        </authorList>
    </citation>
    <scope>NUCLEOTIDE SEQUENCE</scope>
    <source>
        <strain evidence="1">Duluth1</strain>
        <tissue evidence="1">Whole animal</tissue>
    </source>
</reference>
<reference evidence="1" key="1">
    <citation type="journal article" date="2019" name="bioRxiv">
        <title>The Genome of the Zebra Mussel, Dreissena polymorpha: A Resource for Invasive Species Research.</title>
        <authorList>
            <person name="McCartney M.A."/>
            <person name="Auch B."/>
            <person name="Kono T."/>
            <person name="Mallez S."/>
            <person name="Zhang Y."/>
            <person name="Obille A."/>
            <person name="Becker A."/>
            <person name="Abrahante J.E."/>
            <person name="Garbe J."/>
            <person name="Badalamenti J.P."/>
            <person name="Herman A."/>
            <person name="Mangelson H."/>
            <person name="Liachko I."/>
            <person name="Sullivan S."/>
            <person name="Sone E.D."/>
            <person name="Koren S."/>
            <person name="Silverstein K.A.T."/>
            <person name="Beckman K.B."/>
            <person name="Gohl D.M."/>
        </authorList>
    </citation>
    <scope>NUCLEOTIDE SEQUENCE</scope>
    <source>
        <strain evidence="1">Duluth1</strain>
        <tissue evidence="1">Whole animal</tissue>
    </source>
</reference>
<evidence type="ECO:0000313" key="2">
    <source>
        <dbReference type="Proteomes" id="UP000828390"/>
    </source>
</evidence>
<keyword evidence="2" id="KW-1185">Reference proteome</keyword>
<name>A0A9D4R1P6_DREPO</name>
<dbReference type="AlphaFoldDB" id="A0A9D4R1P6"/>